<evidence type="ECO:0000256" key="1">
    <source>
        <dbReference type="SAM" id="MobiDB-lite"/>
    </source>
</evidence>
<name>A0ABT8T9R7_9BACT</name>
<evidence type="ECO:0000313" key="4">
    <source>
        <dbReference type="Proteomes" id="UP001171111"/>
    </source>
</evidence>
<dbReference type="NCBIfam" id="NF003146">
    <property type="entry name" value="PRK04081.1"/>
    <property type="match status" value="1"/>
</dbReference>
<protein>
    <submittedName>
        <fullName evidence="3">UPF0323 family lipoprotein</fullName>
    </submittedName>
</protein>
<accession>A0ABT8T9R7</accession>
<dbReference type="Proteomes" id="UP001171111">
    <property type="component" value="Unassembled WGS sequence"/>
</dbReference>
<dbReference type="InterPro" id="IPR059092">
    <property type="entry name" value="UPF0323_dom"/>
</dbReference>
<comment type="caution">
    <text evidence="3">The sequence shown here is derived from an EMBL/GenBank/DDBJ whole genome shotgun (WGS) entry which is preliminary data.</text>
</comment>
<feature type="compositionally biased region" description="Low complexity" evidence="1">
    <location>
        <begin position="167"/>
        <end position="192"/>
    </location>
</feature>
<proteinExistence type="predicted"/>
<sequence length="201" mass="20494">MKHIKKFKELASKGALAAIMATGLAGCNSSGGEQANTAVVKQNATVFIEKTDQGYKIADEFPSNETRVFLREKDAEGNMNERLLSQAEIDKLLKEENAKIDAGTSNLTNGNAQMSSGGMSLGEAILASAAGAIIGSWIGSKLFGSPGFNAARQGAYSNPSAYSRSQSSFGGAKTGAASSGAKSGFFGGNKAASTTGSSFGG</sequence>
<feature type="region of interest" description="Disordered" evidence="1">
    <location>
        <begin position="167"/>
        <end position="201"/>
    </location>
</feature>
<keyword evidence="4" id="KW-1185">Reference proteome</keyword>
<organism evidence="3 4">
    <name type="scientific">Campylobacter magnus</name>
    <dbReference type="NCBI Taxonomy" id="3026462"/>
    <lineage>
        <taxon>Bacteria</taxon>
        <taxon>Pseudomonadati</taxon>
        <taxon>Campylobacterota</taxon>
        <taxon>Epsilonproteobacteria</taxon>
        <taxon>Campylobacterales</taxon>
        <taxon>Campylobacteraceae</taxon>
        <taxon>Campylobacter</taxon>
    </lineage>
</organism>
<dbReference type="EMBL" id="JAULJQ010000005">
    <property type="protein sequence ID" value="MDO2409483.1"/>
    <property type="molecule type" value="Genomic_DNA"/>
</dbReference>
<reference evidence="3 4" key="1">
    <citation type="submission" date="2023-06" db="EMBL/GenBank/DDBJ databases">
        <title>Campylobacter magnum sp. nov., isolated from cecal contents of domestic pigs (Sus scrofa domesticus).</title>
        <authorList>
            <person name="Papic B."/>
            <person name="Gruntar I."/>
        </authorList>
    </citation>
    <scope>NUCLEOTIDE SEQUENCE [LARGE SCALE GENOMIC DNA]</scope>
    <source>
        <strain evidence="4">34484-21</strain>
    </source>
</reference>
<dbReference type="PROSITE" id="PS51257">
    <property type="entry name" value="PROKAR_LIPOPROTEIN"/>
    <property type="match status" value="1"/>
</dbReference>
<dbReference type="RefSeq" id="WP_302244339.1">
    <property type="nucleotide sequence ID" value="NZ_JAULJQ010000005.1"/>
</dbReference>
<gene>
    <name evidence="3" type="ORF">Q2362_05140</name>
</gene>
<keyword evidence="3" id="KW-0449">Lipoprotein</keyword>
<dbReference type="Pfam" id="PF26303">
    <property type="entry name" value="UPF0323"/>
    <property type="match status" value="1"/>
</dbReference>
<evidence type="ECO:0000259" key="2">
    <source>
        <dbReference type="Pfam" id="PF26303"/>
    </source>
</evidence>
<evidence type="ECO:0000313" key="3">
    <source>
        <dbReference type="EMBL" id="MDO2409483.1"/>
    </source>
</evidence>
<feature type="domain" description="UPF0323" evidence="2">
    <location>
        <begin position="45"/>
        <end position="170"/>
    </location>
</feature>